<sequence>MTLDKLQAQCDRVPFFRFLGFEITDVDDDCIHARMEQSARHVGNPVLKAYHGGITASFMEAIASTAVSHNWEILRPKPINLTVDYLRPALAGTLFVRADISKKGRRMSSIETVAWQKDPAKPVAKGLFHFLLV</sequence>
<dbReference type="RefSeq" id="WP_263830151.1">
    <property type="nucleotide sequence ID" value="NZ_JAOWLB010000018.1"/>
</dbReference>
<dbReference type="Proteomes" id="UP001320899">
    <property type="component" value="Unassembled WGS sequence"/>
</dbReference>
<evidence type="ECO:0000313" key="2">
    <source>
        <dbReference type="EMBL" id="MCV2890496.1"/>
    </source>
</evidence>
<dbReference type="EMBL" id="JAOWLB010000018">
    <property type="protein sequence ID" value="MCV2890496.1"/>
    <property type="molecule type" value="Genomic_DNA"/>
</dbReference>
<name>A0ABT3AP81_9RHOB</name>
<dbReference type="PANTHER" id="PTHR43240">
    <property type="entry name" value="1,4-DIHYDROXY-2-NAPHTHOYL-COA THIOESTERASE 1"/>
    <property type="match status" value="1"/>
</dbReference>
<dbReference type="NCBIfam" id="TIGR00369">
    <property type="entry name" value="unchar_dom_1"/>
    <property type="match status" value="1"/>
</dbReference>
<reference evidence="2 3" key="1">
    <citation type="submission" date="2022-10" db="EMBL/GenBank/DDBJ databases">
        <title>Ruegeria sp. nov., isolated from ocean surface sediments.</title>
        <authorList>
            <person name="He W."/>
            <person name="Xue H.-P."/>
            <person name="Zhang D.-F."/>
        </authorList>
    </citation>
    <scope>NUCLEOTIDE SEQUENCE [LARGE SCALE GENOMIC DNA]</scope>
    <source>
        <strain evidence="2 3">XHP0148</strain>
    </source>
</reference>
<dbReference type="Gene3D" id="3.10.129.10">
    <property type="entry name" value="Hotdog Thioesterase"/>
    <property type="match status" value="1"/>
</dbReference>
<gene>
    <name evidence="2" type="ORF">OE747_19330</name>
</gene>
<dbReference type="InterPro" id="IPR049449">
    <property type="entry name" value="TesB_ACOT8-like_N"/>
</dbReference>
<comment type="caution">
    <text evidence="2">The sequence shown here is derived from an EMBL/GenBank/DDBJ whole genome shotgun (WGS) entry which is preliminary data.</text>
</comment>
<dbReference type="CDD" id="cd03443">
    <property type="entry name" value="PaaI_thioesterase"/>
    <property type="match status" value="1"/>
</dbReference>
<proteinExistence type="predicted"/>
<feature type="domain" description="Acyl-CoA thioesterase-like N-terminal HotDog" evidence="1">
    <location>
        <begin position="49"/>
        <end position="130"/>
    </location>
</feature>
<accession>A0ABT3AP81</accession>
<protein>
    <submittedName>
        <fullName evidence="2">PaaI family thioesterase</fullName>
    </submittedName>
</protein>
<dbReference type="Pfam" id="PF13622">
    <property type="entry name" value="4HBT_3"/>
    <property type="match status" value="1"/>
</dbReference>
<dbReference type="InterPro" id="IPR029069">
    <property type="entry name" value="HotDog_dom_sf"/>
</dbReference>
<keyword evidence="3" id="KW-1185">Reference proteome</keyword>
<dbReference type="PANTHER" id="PTHR43240:SF3">
    <property type="entry name" value="THIOESTERASE DOMAIN-CONTAINING PROTEIN"/>
    <property type="match status" value="1"/>
</dbReference>
<evidence type="ECO:0000259" key="1">
    <source>
        <dbReference type="Pfam" id="PF13622"/>
    </source>
</evidence>
<organism evidence="2 3">
    <name type="scientific">Ruegeria aquimaris</name>
    <dbReference type="NCBI Taxonomy" id="2984333"/>
    <lineage>
        <taxon>Bacteria</taxon>
        <taxon>Pseudomonadati</taxon>
        <taxon>Pseudomonadota</taxon>
        <taxon>Alphaproteobacteria</taxon>
        <taxon>Rhodobacterales</taxon>
        <taxon>Roseobacteraceae</taxon>
        <taxon>Ruegeria</taxon>
    </lineage>
</organism>
<evidence type="ECO:0000313" key="3">
    <source>
        <dbReference type="Proteomes" id="UP001320899"/>
    </source>
</evidence>
<dbReference type="SUPFAM" id="SSF54637">
    <property type="entry name" value="Thioesterase/thiol ester dehydrase-isomerase"/>
    <property type="match status" value="1"/>
</dbReference>
<dbReference type="InterPro" id="IPR003736">
    <property type="entry name" value="PAAI_dom"/>
</dbReference>